<evidence type="ECO:0000313" key="3">
    <source>
        <dbReference type="EMBL" id="OQM75193.1"/>
    </source>
</evidence>
<dbReference type="AlphaFoldDB" id="A0A1V8RPY7"/>
<sequence length="494" mass="52737">MGAEALSDDEERVEGQSPDSGRARWLALVEKALSGAPADTLTSHTDDGIAIQPLYPRAQGAQANIRADTARSWAICQRIDDPDPERAAAQAAEDIAQGATGLALVFDGAPNGFGYGLPNGAATLEKVLAGVPLNQVHLRVDVHPSSRAMADWLVALLTQRRADPAKLSISFGIDPAATFASSGRLRMSIEALQASMPQSLAHFFAMGMPGVLLEADGRVFHNAGATEAQELGIMLASAVAHLRLFEEARQALIYAAPHIGFALSVDQDQFLSIAKIRAMRRLWARAQESCSIEPAAANIHAETSFRMMTKADSETNILRNTIACFAAATGGADTISVLPHTIAHGLPAGFARRVARNTQLIMARESHIGHVLDPAHGAGGVEALTEALCEKAWAEFQAIEAEGGVLASLHYGHIQRRITEARHQREAAYRSGEKAIVGTTLYPLKAERAVETLPAERHPAPTDGTVFCEALPPARISAIFEADSGEARPREFQQ</sequence>
<evidence type="ECO:0000256" key="1">
    <source>
        <dbReference type="SAM" id="MobiDB-lite"/>
    </source>
</evidence>
<feature type="region of interest" description="Disordered" evidence="1">
    <location>
        <begin position="1"/>
        <end position="21"/>
    </location>
</feature>
<dbReference type="InterPro" id="IPR006099">
    <property type="entry name" value="MeMalonylCoA_mutase_a/b_cat"/>
</dbReference>
<dbReference type="GO" id="GO:0005737">
    <property type="term" value="C:cytoplasm"/>
    <property type="evidence" value="ECO:0007669"/>
    <property type="project" value="TreeGrafter"/>
</dbReference>
<name>A0A1V8RPY7_9HYPH</name>
<keyword evidence="4" id="KW-1185">Reference proteome</keyword>
<dbReference type="GO" id="GO:0031419">
    <property type="term" value="F:cobalamin binding"/>
    <property type="evidence" value="ECO:0007669"/>
    <property type="project" value="InterPro"/>
</dbReference>
<dbReference type="SUPFAM" id="SSF51703">
    <property type="entry name" value="Cobalamin (vitamin B12)-dependent enzymes"/>
    <property type="match status" value="1"/>
</dbReference>
<accession>A0A1V8RPY7</accession>
<dbReference type="Gene3D" id="3.20.20.240">
    <property type="entry name" value="Methylmalonyl-CoA mutase"/>
    <property type="match status" value="1"/>
</dbReference>
<dbReference type="STRING" id="1873176.BFN67_19460"/>
<feature type="domain" description="Methylmalonyl-CoA mutase alpha/beta chain catalytic" evidence="2">
    <location>
        <begin position="69"/>
        <end position="453"/>
    </location>
</feature>
<dbReference type="GO" id="GO:0019678">
    <property type="term" value="P:propionate metabolic process, methylmalonyl pathway"/>
    <property type="evidence" value="ECO:0007669"/>
    <property type="project" value="TreeGrafter"/>
</dbReference>
<dbReference type="EMBL" id="MDET01000019">
    <property type="protein sequence ID" value="OQM75193.1"/>
    <property type="molecule type" value="Genomic_DNA"/>
</dbReference>
<proteinExistence type="predicted"/>
<protein>
    <submittedName>
        <fullName evidence="3">Methylmalonyl-CoA mutase</fullName>
    </submittedName>
</protein>
<dbReference type="PANTHER" id="PTHR48101">
    <property type="entry name" value="METHYLMALONYL-COA MUTASE, MITOCHONDRIAL-RELATED"/>
    <property type="match status" value="1"/>
</dbReference>
<dbReference type="GO" id="GO:0004494">
    <property type="term" value="F:methylmalonyl-CoA mutase activity"/>
    <property type="evidence" value="ECO:0007669"/>
    <property type="project" value="TreeGrafter"/>
</dbReference>
<dbReference type="OrthoDB" id="9762378at2"/>
<organism evidence="3 4">
    <name type="scientific">Manganibacter manganicus</name>
    <dbReference type="NCBI Taxonomy" id="1873176"/>
    <lineage>
        <taxon>Bacteria</taxon>
        <taxon>Pseudomonadati</taxon>
        <taxon>Pseudomonadota</taxon>
        <taxon>Alphaproteobacteria</taxon>
        <taxon>Hyphomicrobiales</taxon>
        <taxon>Phyllobacteriaceae</taxon>
        <taxon>Manganibacter</taxon>
    </lineage>
</organism>
<dbReference type="CDD" id="cd03677">
    <property type="entry name" value="MM_CoA_mutase_beta"/>
    <property type="match status" value="1"/>
</dbReference>
<feature type="compositionally biased region" description="Acidic residues" evidence="1">
    <location>
        <begin position="1"/>
        <end position="12"/>
    </location>
</feature>
<dbReference type="Pfam" id="PF01642">
    <property type="entry name" value="MM_CoA_mutase"/>
    <property type="match status" value="1"/>
</dbReference>
<reference evidence="3 4" key="1">
    <citation type="journal article" date="2016" name="Int. J. Syst. Evol. Microbiol.">
        <title>Pseudaminobacter manganicus sp. nov., isolated from sludge of a manganese mine.</title>
        <authorList>
            <person name="Li J."/>
            <person name="Huang J."/>
            <person name="Liao S."/>
            <person name="Wang G."/>
        </authorList>
    </citation>
    <scope>NUCLEOTIDE SEQUENCE [LARGE SCALE GENOMIC DNA]</scope>
    <source>
        <strain evidence="3 4">JH-7</strain>
    </source>
</reference>
<gene>
    <name evidence="3" type="ORF">BFN67_19460</name>
</gene>
<evidence type="ECO:0000313" key="4">
    <source>
        <dbReference type="Proteomes" id="UP000191905"/>
    </source>
</evidence>
<evidence type="ECO:0000259" key="2">
    <source>
        <dbReference type="Pfam" id="PF01642"/>
    </source>
</evidence>
<comment type="caution">
    <text evidence="3">The sequence shown here is derived from an EMBL/GenBank/DDBJ whole genome shotgun (WGS) entry which is preliminary data.</text>
</comment>
<dbReference type="RefSeq" id="WP_080920014.1">
    <property type="nucleotide sequence ID" value="NZ_MDET01000019.1"/>
</dbReference>
<dbReference type="Proteomes" id="UP000191905">
    <property type="component" value="Unassembled WGS sequence"/>
</dbReference>
<dbReference type="PANTHER" id="PTHR48101:SF4">
    <property type="entry name" value="METHYLMALONYL-COA MUTASE, MITOCHONDRIAL"/>
    <property type="match status" value="1"/>
</dbReference>
<dbReference type="InterPro" id="IPR016176">
    <property type="entry name" value="Cbl-dep_enz_cat"/>
</dbReference>